<organism evidence="1 2">
    <name type="scientific">[Candida] jaroonii</name>
    <dbReference type="NCBI Taxonomy" id="467808"/>
    <lineage>
        <taxon>Eukaryota</taxon>
        <taxon>Fungi</taxon>
        <taxon>Dikarya</taxon>
        <taxon>Ascomycota</taxon>
        <taxon>Saccharomycotina</taxon>
        <taxon>Pichiomycetes</taxon>
        <taxon>Debaryomycetaceae</taxon>
        <taxon>Yamadazyma</taxon>
    </lineage>
</organism>
<sequence length="357" mass="41370">MVNSFRSIKTYFSRYFHRHGDDSPESSSGFPESPPESSPESLRQSAADSEFAPSTYDPKIRKRDKVRAFFRYYTGRIKVEEEVIELPEMLTLDPFAPHNKQFIEQIETPQKDSKTILLDSLAPVLSIQPESPKFGNLDISDFDNKENFNRENFNRENFNMDNFNKDNFNKENFNKDNFNKDNFEYRYDHSYDIVEPPELFPKEKHAKWERSQMLRHTASKTSLRRKSVIFQDPIDDSQLSVDLNSPIMGNVSQFFKSVSSLFNSPTKSEITTDINNEVVLAKFPESPMSARKAFESHTKESTIDMAKLRAESVDILQQIKQGQSETYKSLFHPTDDIPTLTQSLDPNDSQLSQSFVF</sequence>
<keyword evidence="2" id="KW-1185">Reference proteome</keyword>
<dbReference type="Proteomes" id="UP001152531">
    <property type="component" value="Unassembled WGS sequence"/>
</dbReference>
<accession>A0ACA9YGK1</accession>
<gene>
    <name evidence="1" type="ORF">CLIB1444_22S00650</name>
</gene>
<evidence type="ECO:0000313" key="1">
    <source>
        <dbReference type="EMBL" id="CAH6723895.1"/>
    </source>
</evidence>
<comment type="caution">
    <text evidence="1">The sequence shown here is derived from an EMBL/GenBank/DDBJ whole genome shotgun (WGS) entry which is preliminary data.</text>
</comment>
<proteinExistence type="predicted"/>
<protein>
    <submittedName>
        <fullName evidence="1">Uncharacterized protein</fullName>
    </submittedName>
</protein>
<name>A0ACA9YGK1_9ASCO</name>
<evidence type="ECO:0000313" key="2">
    <source>
        <dbReference type="Proteomes" id="UP001152531"/>
    </source>
</evidence>
<dbReference type="EMBL" id="CALSDN010000022">
    <property type="protein sequence ID" value="CAH6723895.1"/>
    <property type="molecule type" value="Genomic_DNA"/>
</dbReference>
<reference evidence="1" key="1">
    <citation type="submission" date="2022-06" db="EMBL/GenBank/DDBJ databases">
        <authorList>
            <person name="Legras J.-L."/>
            <person name="Devillers H."/>
            <person name="Grondin C."/>
        </authorList>
    </citation>
    <scope>NUCLEOTIDE SEQUENCE</scope>
    <source>
        <strain evidence="1">CLIB 1444</strain>
    </source>
</reference>